<comment type="cofactor">
    <cofactor evidence="2">
        <name>Mg(2+)</name>
        <dbReference type="ChEBI" id="CHEBI:18420"/>
    </cofactor>
</comment>
<dbReference type="InterPro" id="IPR045121">
    <property type="entry name" value="CoAse"/>
</dbReference>
<dbReference type="PANTHER" id="PTHR12992">
    <property type="entry name" value="NUDIX HYDROLASE"/>
    <property type="match status" value="1"/>
</dbReference>
<name>A0A917WGQ7_9ACTN</name>
<dbReference type="PANTHER" id="PTHR12992:SF11">
    <property type="entry name" value="MITOCHONDRIAL COENZYME A DIPHOSPHATASE NUDT8"/>
    <property type="match status" value="1"/>
</dbReference>
<dbReference type="PROSITE" id="PS01293">
    <property type="entry name" value="NUDIX_COA"/>
    <property type="match status" value="1"/>
</dbReference>
<dbReference type="GO" id="GO:0030145">
    <property type="term" value="F:manganese ion binding"/>
    <property type="evidence" value="ECO:0007669"/>
    <property type="project" value="InterPro"/>
</dbReference>
<keyword evidence="7" id="KW-0464">Manganese</keyword>
<keyword evidence="11" id="KW-1185">Reference proteome</keyword>
<evidence type="ECO:0000313" key="10">
    <source>
        <dbReference type="EMBL" id="GGM05408.1"/>
    </source>
</evidence>
<evidence type="ECO:0000256" key="1">
    <source>
        <dbReference type="ARBA" id="ARBA00001936"/>
    </source>
</evidence>
<dbReference type="GO" id="GO:0009132">
    <property type="term" value="P:nucleoside diphosphate metabolic process"/>
    <property type="evidence" value="ECO:0007669"/>
    <property type="project" value="InterPro"/>
</dbReference>
<keyword evidence="5" id="KW-0378">Hydrolase</keyword>
<dbReference type="GO" id="GO:0010945">
    <property type="term" value="F:coenzyme A diphosphatase activity"/>
    <property type="evidence" value="ECO:0007669"/>
    <property type="project" value="InterPro"/>
</dbReference>
<comment type="caution">
    <text evidence="10">The sequence shown here is derived from an EMBL/GenBank/DDBJ whole genome shotgun (WGS) entry which is preliminary data.</text>
</comment>
<evidence type="ECO:0000256" key="2">
    <source>
        <dbReference type="ARBA" id="ARBA00001946"/>
    </source>
</evidence>
<gene>
    <name evidence="10" type="ORF">GCM10011594_27050</name>
</gene>
<keyword evidence="4" id="KW-0479">Metal-binding</keyword>
<comment type="similarity">
    <text evidence="3">Belongs to the Nudix hydrolase family. PCD1 subfamily.</text>
</comment>
<sequence>MSVGARLVDDTELPGWLRPLVGRIDGAVLTDLIPGGVPPAPSAARRASVLILLGDGPDGPDVLLTGRAGTLRSHAGQPAFPGGGRDPGEDAVATAVREAEEETGLDPSSVRPVATMPDLYLGASSYLVTPVVAHWHTPGPVRAVDPAETAVVARVPLSVLADPAHRGRVRHSSGYVGPAFDVAGLIVWGFTGGLVDAVLRAGGWHRPWDRGRFLELPPLGRALPDPEAGHLAEADGVAGPDRTAAG</sequence>
<dbReference type="SUPFAM" id="SSF55811">
    <property type="entry name" value="Nudix"/>
    <property type="match status" value="1"/>
</dbReference>
<dbReference type="InterPro" id="IPR000059">
    <property type="entry name" value="NUDIX_hydrolase_NudL_CS"/>
</dbReference>
<dbReference type="InterPro" id="IPR015797">
    <property type="entry name" value="NUDIX_hydrolase-like_dom_sf"/>
</dbReference>
<organism evidence="10 11">
    <name type="scientific">Nakamurella endophytica</name>
    <dbReference type="NCBI Taxonomy" id="1748367"/>
    <lineage>
        <taxon>Bacteria</taxon>
        <taxon>Bacillati</taxon>
        <taxon>Actinomycetota</taxon>
        <taxon>Actinomycetes</taxon>
        <taxon>Nakamurellales</taxon>
        <taxon>Nakamurellaceae</taxon>
        <taxon>Nakamurella</taxon>
    </lineage>
</organism>
<dbReference type="Gene3D" id="3.90.79.10">
    <property type="entry name" value="Nucleoside Triphosphate Pyrophosphohydrolase"/>
    <property type="match status" value="1"/>
</dbReference>
<dbReference type="Proteomes" id="UP000655208">
    <property type="component" value="Unassembled WGS sequence"/>
</dbReference>
<feature type="region of interest" description="Disordered" evidence="8">
    <location>
        <begin position="225"/>
        <end position="246"/>
    </location>
</feature>
<dbReference type="RefSeq" id="WP_229674388.1">
    <property type="nucleotide sequence ID" value="NZ_BMNA01000004.1"/>
</dbReference>
<proteinExistence type="inferred from homology"/>
<dbReference type="InterPro" id="IPR020084">
    <property type="entry name" value="NUDIX_hydrolase_CS"/>
</dbReference>
<evidence type="ECO:0000313" key="11">
    <source>
        <dbReference type="Proteomes" id="UP000655208"/>
    </source>
</evidence>
<evidence type="ECO:0000256" key="5">
    <source>
        <dbReference type="ARBA" id="ARBA00022801"/>
    </source>
</evidence>
<feature type="domain" description="Nudix hydrolase" evidence="9">
    <location>
        <begin position="44"/>
        <end position="182"/>
    </location>
</feature>
<evidence type="ECO:0000256" key="7">
    <source>
        <dbReference type="ARBA" id="ARBA00023211"/>
    </source>
</evidence>
<keyword evidence="6" id="KW-0460">Magnesium</keyword>
<dbReference type="GO" id="GO:0000287">
    <property type="term" value="F:magnesium ion binding"/>
    <property type="evidence" value="ECO:0007669"/>
    <property type="project" value="InterPro"/>
</dbReference>
<evidence type="ECO:0000259" key="9">
    <source>
        <dbReference type="PROSITE" id="PS51462"/>
    </source>
</evidence>
<evidence type="ECO:0000256" key="3">
    <source>
        <dbReference type="ARBA" id="ARBA00006506"/>
    </source>
</evidence>
<protein>
    <submittedName>
        <fullName evidence="10">Coenzyme A pyrophosphatase</fullName>
    </submittedName>
</protein>
<reference evidence="10" key="1">
    <citation type="journal article" date="2014" name="Int. J. Syst. Evol. Microbiol.">
        <title>Complete genome sequence of Corynebacterium casei LMG S-19264T (=DSM 44701T), isolated from a smear-ripened cheese.</title>
        <authorList>
            <consortium name="US DOE Joint Genome Institute (JGI-PGF)"/>
            <person name="Walter F."/>
            <person name="Albersmeier A."/>
            <person name="Kalinowski J."/>
            <person name="Ruckert C."/>
        </authorList>
    </citation>
    <scope>NUCLEOTIDE SEQUENCE</scope>
    <source>
        <strain evidence="10">CGMCC 4.7308</strain>
    </source>
</reference>
<evidence type="ECO:0000256" key="8">
    <source>
        <dbReference type="SAM" id="MobiDB-lite"/>
    </source>
</evidence>
<dbReference type="InterPro" id="IPR000086">
    <property type="entry name" value="NUDIX_hydrolase_dom"/>
</dbReference>
<dbReference type="CDD" id="cd03426">
    <property type="entry name" value="NUDIX_CoAse_Nudt7"/>
    <property type="match status" value="1"/>
</dbReference>
<dbReference type="EMBL" id="BMNA01000004">
    <property type="protein sequence ID" value="GGM05408.1"/>
    <property type="molecule type" value="Genomic_DNA"/>
</dbReference>
<accession>A0A917WGQ7</accession>
<dbReference type="Pfam" id="PF00293">
    <property type="entry name" value="NUDIX"/>
    <property type="match status" value="1"/>
</dbReference>
<dbReference type="PROSITE" id="PS51462">
    <property type="entry name" value="NUDIX"/>
    <property type="match status" value="1"/>
</dbReference>
<comment type="cofactor">
    <cofactor evidence="1">
        <name>Mn(2+)</name>
        <dbReference type="ChEBI" id="CHEBI:29035"/>
    </cofactor>
</comment>
<evidence type="ECO:0000256" key="6">
    <source>
        <dbReference type="ARBA" id="ARBA00022842"/>
    </source>
</evidence>
<evidence type="ECO:0000256" key="4">
    <source>
        <dbReference type="ARBA" id="ARBA00022723"/>
    </source>
</evidence>
<dbReference type="PROSITE" id="PS00893">
    <property type="entry name" value="NUDIX_BOX"/>
    <property type="match status" value="1"/>
</dbReference>
<dbReference type="AlphaFoldDB" id="A0A917WGQ7"/>
<reference evidence="10" key="2">
    <citation type="submission" date="2020-09" db="EMBL/GenBank/DDBJ databases">
        <authorList>
            <person name="Sun Q."/>
            <person name="Zhou Y."/>
        </authorList>
    </citation>
    <scope>NUCLEOTIDE SEQUENCE</scope>
    <source>
        <strain evidence="10">CGMCC 4.7308</strain>
    </source>
</reference>